<sequence>MMTSTYWVEMTLEVSSDTSIEPSFVSDFAEALDDCHDGQVVYTYSRKSRILNLAMSAESDEPIEQVVPKVVGTVRAAAHELGAQTHGWPEPVSIGDVKIKTLVTSMPVSA</sequence>
<organism evidence="1 2">
    <name type="scientific">Mycobacterium yunnanensis</name>
    <dbReference type="NCBI Taxonomy" id="368477"/>
    <lineage>
        <taxon>Bacteria</taxon>
        <taxon>Bacillati</taxon>
        <taxon>Actinomycetota</taxon>
        <taxon>Actinomycetes</taxon>
        <taxon>Mycobacteriales</taxon>
        <taxon>Mycobacteriaceae</taxon>
        <taxon>Mycobacterium</taxon>
    </lineage>
</organism>
<keyword evidence="2" id="KW-1185">Reference proteome</keyword>
<dbReference type="AlphaFoldDB" id="A0A9X2Z8T0"/>
<comment type="caution">
    <text evidence="1">The sequence shown here is derived from an EMBL/GenBank/DDBJ whole genome shotgun (WGS) entry which is preliminary data.</text>
</comment>
<dbReference type="RefSeq" id="WP_263999375.1">
    <property type="nucleotide sequence ID" value="NZ_JACKVK010000014.1"/>
</dbReference>
<proteinExistence type="predicted"/>
<gene>
    <name evidence="1" type="ORF">H7K45_27610</name>
</gene>
<reference evidence="1" key="1">
    <citation type="submission" date="2020-07" db="EMBL/GenBank/DDBJ databases">
        <authorList>
            <person name="Pettersson B.M.F."/>
            <person name="Behra P.R.K."/>
            <person name="Ramesh M."/>
            <person name="Das S."/>
            <person name="Dasgupta S."/>
            <person name="Kirsebom L.A."/>
        </authorList>
    </citation>
    <scope>NUCLEOTIDE SEQUENCE</scope>
    <source>
        <strain evidence="1">DSM 44838</strain>
    </source>
</reference>
<dbReference type="Proteomes" id="UP001141629">
    <property type="component" value="Unassembled WGS sequence"/>
</dbReference>
<accession>A0A9X2Z8T0</accession>
<protein>
    <submittedName>
        <fullName evidence="1">Uncharacterized protein</fullName>
    </submittedName>
</protein>
<reference evidence="1" key="2">
    <citation type="journal article" date="2022" name="BMC Genomics">
        <title>Comparative genome analysis of mycobacteria focusing on tRNA and non-coding RNA.</title>
        <authorList>
            <person name="Behra P.R.K."/>
            <person name="Pettersson B.M.F."/>
            <person name="Ramesh M."/>
            <person name="Das S."/>
            <person name="Dasgupta S."/>
            <person name="Kirsebom L.A."/>
        </authorList>
    </citation>
    <scope>NUCLEOTIDE SEQUENCE</scope>
    <source>
        <strain evidence="1">DSM 44838</strain>
    </source>
</reference>
<name>A0A9X2Z8T0_9MYCO</name>
<evidence type="ECO:0000313" key="2">
    <source>
        <dbReference type="Proteomes" id="UP001141629"/>
    </source>
</evidence>
<dbReference type="EMBL" id="JACKVK010000014">
    <property type="protein sequence ID" value="MCV7424321.1"/>
    <property type="molecule type" value="Genomic_DNA"/>
</dbReference>
<evidence type="ECO:0000313" key="1">
    <source>
        <dbReference type="EMBL" id="MCV7424321.1"/>
    </source>
</evidence>